<evidence type="ECO:0000256" key="2">
    <source>
        <dbReference type="ARBA" id="ARBA00022980"/>
    </source>
</evidence>
<protein>
    <submittedName>
        <fullName evidence="5">Nucleic acid-binding protein</fullName>
    </submittedName>
</protein>
<dbReference type="OrthoDB" id="274752at2759"/>
<dbReference type="AlphaFoldDB" id="A0A164SU81"/>
<feature type="region of interest" description="Disordered" evidence="4">
    <location>
        <begin position="89"/>
        <end position="135"/>
    </location>
</feature>
<feature type="compositionally biased region" description="Low complexity" evidence="4">
    <location>
        <begin position="103"/>
        <end position="112"/>
    </location>
</feature>
<dbReference type="GO" id="GO:0006412">
    <property type="term" value="P:translation"/>
    <property type="evidence" value="ECO:0007669"/>
    <property type="project" value="InterPro"/>
</dbReference>
<dbReference type="STRING" id="1314777.A0A164SU81"/>
<dbReference type="GO" id="GO:0005739">
    <property type="term" value="C:mitochondrion"/>
    <property type="evidence" value="ECO:0007669"/>
    <property type="project" value="TreeGrafter"/>
</dbReference>
<evidence type="ECO:0000313" key="6">
    <source>
        <dbReference type="Proteomes" id="UP000076722"/>
    </source>
</evidence>
<keyword evidence="2" id="KW-0689">Ribosomal protein</keyword>
<feature type="compositionally biased region" description="Basic and acidic residues" evidence="4">
    <location>
        <begin position="89"/>
        <end position="98"/>
    </location>
</feature>
<keyword evidence="6" id="KW-1185">Reference proteome</keyword>
<dbReference type="InterPro" id="IPR000266">
    <property type="entry name" value="Ribosomal_uS17"/>
</dbReference>
<dbReference type="EMBL" id="KV419413">
    <property type="protein sequence ID" value="KZS91807.1"/>
    <property type="molecule type" value="Genomic_DNA"/>
</dbReference>
<organism evidence="5 6">
    <name type="scientific">Sistotremastrum niveocremeum HHB9708</name>
    <dbReference type="NCBI Taxonomy" id="1314777"/>
    <lineage>
        <taxon>Eukaryota</taxon>
        <taxon>Fungi</taxon>
        <taxon>Dikarya</taxon>
        <taxon>Basidiomycota</taxon>
        <taxon>Agaricomycotina</taxon>
        <taxon>Agaricomycetes</taxon>
        <taxon>Sistotremastrales</taxon>
        <taxon>Sistotremastraceae</taxon>
        <taxon>Sertulicium</taxon>
        <taxon>Sertulicium niveocremeum</taxon>
    </lineage>
</organism>
<dbReference type="InterPro" id="IPR012340">
    <property type="entry name" value="NA-bd_OB-fold"/>
</dbReference>
<dbReference type="PANTHER" id="PTHR10744:SF1">
    <property type="entry name" value="SMALL RIBOSOMAL SUBUNIT PROTEIN US17M"/>
    <property type="match status" value="1"/>
</dbReference>
<sequence>MGPMVLRGTVTKVGAMQKTATVTVWRWVVHRKTQKRIELSKKYLTHDPENKLHLEDEVEIINCRPISARKRFTLHNVIRSTVLEREARHEQLEREKASLAKASGSDDSSQSSRILKDALSGWQKEETPRPAETTS</sequence>
<accession>A0A164SU81</accession>
<gene>
    <name evidence="5" type="ORF">SISNIDRAFT_413579</name>
</gene>
<dbReference type="Proteomes" id="UP000076722">
    <property type="component" value="Unassembled WGS sequence"/>
</dbReference>
<dbReference type="GO" id="GO:0005840">
    <property type="term" value="C:ribosome"/>
    <property type="evidence" value="ECO:0007669"/>
    <property type="project" value="UniProtKB-KW"/>
</dbReference>
<evidence type="ECO:0000313" key="5">
    <source>
        <dbReference type="EMBL" id="KZS91807.1"/>
    </source>
</evidence>
<evidence type="ECO:0000256" key="1">
    <source>
        <dbReference type="ARBA" id="ARBA00010254"/>
    </source>
</evidence>
<keyword evidence="3" id="KW-0687">Ribonucleoprotein</keyword>
<proteinExistence type="inferred from homology"/>
<dbReference type="Gene3D" id="2.40.50.140">
    <property type="entry name" value="Nucleic acid-binding proteins"/>
    <property type="match status" value="1"/>
</dbReference>
<dbReference type="SUPFAM" id="SSF50249">
    <property type="entry name" value="Nucleic acid-binding proteins"/>
    <property type="match status" value="1"/>
</dbReference>
<evidence type="ECO:0000256" key="4">
    <source>
        <dbReference type="SAM" id="MobiDB-lite"/>
    </source>
</evidence>
<reference evidence="5 6" key="1">
    <citation type="journal article" date="2016" name="Mol. Biol. Evol.">
        <title>Comparative Genomics of Early-Diverging Mushroom-Forming Fungi Provides Insights into the Origins of Lignocellulose Decay Capabilities.</title>
        <authorList>
            <person name="Nagy L.G."/>
            <person name="Riley R."/>
            <person name="Tritt A."/>
            <person name="Adam C."/>
            <person name="Daum C."/>
            <person name="Floudas D."/>
            <person name="Sun H."/>
            <person name="Yadav J.S."/>
            <person name="Pangilinan J."/>
            <person name="Larsson K.H."/>
            <person name="Matsuura K."/>
            <person name="Barry K."/>
            <person name="Labutti K."/>
            <person name="Kuo R."/>
            <person name="Ohm R.A."/>
            <person name="Bhattacharya S.S."/>
            <person name="Shirouzu T."/>
            <person name="Yoshinaga Y."/>
            <person name="Martin F.M."/>
            <person name="Grigoriev I.V."/>
            <person name="Hibbett D.S."/>
        </authorList>
    </citation>
    <scope>NUCLEOTIDE SEQUENCE [LARGE SCALE GENOMIC DNA]</scope>
    <source>
        <strain evidence="5 6">HHB9708</strain>
    </source>
</reference>
<dbReference type="CDD" id="cd00364">
    <property type="entry name" value="Ribosomal_uS17"/>
    <property type="match status" value="1"/>
</dbReference>
<comment type="similarity">
    <text evidence="1">Belongs to the universal ribosomal protein uS17 family.</text>
</comment>
<evidence type="ECO:0000256" key="3">
    <source>
        <dbReference type="ARBA" id="ARBA00023274"/>
    </source>
</evidence>
<dbReference type="GO" id="GO:0003735">
    <property type="term" value="F:structural constituent of ribosome"/>
    <property type="evidence" value="ECO:0007669"/>
    <property type="project" value="InterPro"/>
</dbReference>
<dbReference type="Pfam" id="PF00366">
    <property type="entry name" value="Ribosomal_S17"/>
    <property type="match status" value="1"/>
</dbReference>
<dbReference type="PANTHER" id="PTHR10744">
    <property type="entry name" value="40S RIBOSOMAL PROTEIN S11 FAMILY MEMBER"/>
    <property type="match status" value="1"/>
</dbReference>
<dbReference type="GO" id="GO:1990904">
    <property type="term" value="C:ribonucleoprotein complex"/>
    <property type="evidence" value="ECO:0007669"/>
    <property type="project" value="UniProtKB-KW"/>
</dbReference>
<name>A0A164SU81_9AGAM</name>